<dbReference type="EMBL" id="OIVN01004311">
    <property type="protein sequence ID" value="SPD16603.1"/>
    <property type="molecule type" value="Genomic_DNA"/>
</dbReference>
<sequence length="177" mass="18818">MNSIVSWAAILTLFLLNQSLSEVGADLISDSCAKTRNNDLCVTSLRSDPRSASATDTKGLTRIIYDLVLSSATDTLAQVKTLLNGATDPTLINSLNLCSDGYTSTIFDKIPNALKNLDSNVIVTAASLISDGMFQAQICEKSFSSIGPEIRTSPITDKNTKVIDLSDIALRLTASLG</sequence>
<dbReference type="PANTHER" id="PTHR36710:SF18">
    <property type="entry name" value="PECTINESTERASE INHIBITOR 5-RELATED"/>
    <property type="match status" value="1"/>
</dbReference>
<proteinExistence type="inferred from homology"/>
<dbReference type="SMART" id="SM00856">
    <property type="entry name" value="PMEI"/>
    <property type="match status" value="1"/>
</dbReference>
<organism evidence="6">
    <name type="scientific">Fagus sylvatica</name>
    <name type="common">Beechnut</name>
    <dbReference type="NCBI Taxonomy" id="28930"/>
    <lineage>
        <taxon>Eukaryota</taxon>
        <taxon>Viridiplantae</taxon>
        <taxon>Streptophyta</taxon>
        <taxon>Embryophyta</taxon>
        <taxon>Tracheophyta</taxon>
        <taxon>Spermatophyta</taxon>
        <taxon>Magnoliopsida</taxon>
        <taxon>eudicotyledons</taxon>
        <taxon>Gunneridae</taxon>
        <taxon>Pentapetalae</taxon>
        <taxon>rosids</taxon>
        <taxon>fabids</taxon>
        <taxon>Fagales</taxon>
        <taxon>Fagaceae</taxon>
        <taxon>Fagus</taxon>
    </lineage>
</organism>
<evidence type="ECO:0000256" key="3">
    <source>
        <dbReference type="ARBA" id="ARBA00038471"/>
    </source>
</evidence>
<reference evidence="6" key="1">
    <citation type="submission" date="2018-02" db="EMBL/GenBank/DDBJ databases">
        <authorList>
            <person name="Cohen D.B."/>
            <person name="Kent A.D."/>
        </authorList>
    </citation>
    <scope>NUCLEOTIDE SEQUENCE</scope>
</reference>
<accession>A0A2N9HV95</accession>
<feature type="signal peptide" evidence="4">
    <location>
        <begin position="1"/>
        <end position="25"/>
    </location>
</feature>
<dbReference type="AlphaFoldDB" id="A0A2N9HV95"/>
<evidence type="ECO:0000313" key="6">
    <source>
        <dbReference type="EMBL" id="SPD15599.1"/>
    </source>
</evidence>
<dbReference type="InterPro" id="IPR035513">
    <property type="entry name" value="Invertase/methylesterase_inhib"/>
</dbReference>
<evidence type="ECO:0000313" key="7">
    <source>
        <dbReference type="EMBL" id="SPD16602.1"/>
    </source>
</evidence>
<dbReference type="InterPro" id="IPR034087">
    <property type="entry name" value="C/VIF1"/>
</dbReference>
<evidence type="ECO:0000256" key="1">
    <source>
        <dbReference type="ARBA" id="ARBA00022729"/>
    </source>
</evidence>
<dbReference type="NCBIfam" id="TIGR01614">
    <property type="entry name" value="PME_inhib"/>
    <property type="match status" value="1"/>
</dbReference>
<evidence type="ECO:0000313" key="8">
    <source>
        <dbReference type="EMBL" id="SPD16603.1"/>
    </source>
</evidence>
<keyword evidence="1 4" id="KW-0732">Signal</keyword>
<dbReference type="Pfam" id="PF04043">
    <property type="entry name" value="PMEI"/>
    <property type="match status" value="1"/>
</dbReference>
<evidence type="ECO:0000256" key="2">
    <source>
        <dbReference type="ARBA" id="ARBA00023157"/>
    </source>
</evidence>
<dbReference type="FunFam" id="1.20.140.40:FF:000008">
    <property type="entry name" value="Invertase/pectin methylesterase inhibitor family protein"/>
    <property type="match status" value="1"/>
</dbReference>
<name>A0A2N9HV95_FAGSY</name>
<feature type="domain" description="Pectinesterase inhibitor" evidence="5">
    <location>
        <begin position="23"/>
        <end position="172"/>
    </location>
</feature>
<evidence type="ECO:0000259" key="5">
    <source>
        <dbReference type="SMART" id="SM00856"/>
    </source>
</evidence>
<comment type="similarity">
    <text evidence="3">Belongs to the PMEI family.</text>
</comment>
<dbReference type="InterPro" id="IPR006501">
    <property type="entry name" value="Pectinesterase_inhib_dom"/>
</dbReference>
<dbReference type="SUPFAM" id="SSF101148">
    <property type="entry name" value="Plant invertase/pectin methylesterase inhibitor"/>
    <property type="match status" value="1"/>
</dbReference>
<gene>
    <name evidence="6" type="ORF">FSB_LOCUS43481</name>
    <name evidence="7" type="ORF">FSB_LOCUS44484</name>
    <name evidence="8" type="ORF">FSB_LOCUS44485</name>
</gene>
<dbReference type="GO" id="GO:0046910">
    <property type="term" value="F:pectinesterase inhibitor activity"/>
    <property type="evidence" value="ECO:0007669"/>
    <property type="project" value="UniProtKB-ARBA"/>
</dbReference>
<keyword evidence="2" id="KW-1015">Disulfide bond</keyword>
<dbReference type="InterPro" id="IPR052421">
    <property type="entry name" value="PCW_Enzyme_Inhibitor"/>
</dbReference>
<dbReference type="CDD" id="cd15796">
    <property type="entry name" value="CIF_like"/>
    <property type="match status" value="1"/>
</dbReference>
<dbReference type="EMBL" id="OIVN01004311">
    <property type="protein sequence ID" value="SPD16602.1"/>
    <property type="molecule type" value="Genomic_DNA"/>
</dbReference>
<feature type="chain" id="PRO_5015084699" description="Pectinesterase inhibitor domain-containing protein" evidence="4">
    <location>
        <begin position="26"/>
        <end position="177"/>
    </location>
</feature>
<dbReference type="PANTHER" id="PTHR36710">
    <property type="entry name" value="PECTINESTERASE INHIBITOR-LIKE"/>
    <property type="match status" value="1"/>
</dbReference>
<protein>
    <recommendedName>
        <fullName evidence="5">Pectinesterase inhibitor domain-containing protein</fullName>
    </recommendedName>
</protein>
<dbReference type="EMBL" id="OIVN01004124">
    <property type="protein sequence ID" value="SPD15599.1"/>
    <property type="molecule type" value="Genomic_DNA"/>
</dbReference>
<evidence type="ECO:0000256" key="4">
    <source>
        <dbReference type="SAM" id="SignalP"/>
    </source>
</evidence>
<dbReference type="Gene3D" id="1.20.140.40">
    <property type="entry name" value="Invertase/pectin methylesterase inhibitor family protein"/>
    <property type="match status" value="1"/>
</dbReference>